<feature type="transmembrane region" description="Helical" evidence="9">
    <location>
        <begin position="107"/>
        <end position="129"/>
    </location>
</feature>
<dbReference type="InterPro" id="IPR050549">
    <property type="entry name" value="MFS_Trehalose_Transporter"/>
</dbReference>
<keyword evidence="3" id="KW-1003">Cell membrane</keyword>
<evidence type="ECO:0000259" key="10">
    <source>
        <dbReference type="PROSITE" id="PS50850"/>
    </source>
</evidence>
<dbReference type="Pfam" id="PF00083">
    <property type="entry name" value="Sugar_tr"/>
    <property type="match status" value="1"/>
</dbReference>
<evidence type="ECO:0000256" key="7">
    <source>
        <dbReference type="ARBA" id="ARBA00023136"/>
    </source>
</evidence>
<dbReference type="InterPro" id="IPR003663">
    <property type="entry name" value="Sugar/inositol_transpt"/>
</dbReference>
<organism evidence="11 12">
    <name type="scientific">Diatraea saccharalis</name>
    <name type="common">sugarcane borer</name>
    <dbReference type="NCBI Taxonomy" id="40085"/>
    <lineage>
        <taxon>Eukaryota</taxon>
        <taxon>Metazoa</taxon>
        <taxon>Ecdysozoa</taxon>
        <taxon>Arthropoda</taxon>
        <taxon>Hexapoda</taxon>
        <taxon>Insecta</taxon>
        <taxon>Pterygota</taxon>
        <taxon>Neoptera</taxon>
        <taxon>Endopterygota</taxon>
        <taxon>Lepidoptera</taxon>
        <taxon>Glossata</taxon>
        <taxon>Ditrysia</taxon>
        <taxon>Pyraloidea</taxon>
        <taxon>Crambidae</taxon>
        <taxon>Crambinae</taxon>
        <taxon>Diatraea</taxon>
    </lineage>
</organism>
<dbReference type="FunFam" id="1.20.1250.20:FF:000218">
    <property type="entry name" value="facilitated trehalose transporter Tret1"/>
    <property type="match status" value="1"/>
</dbReference>
<keyword evidence="2" id="KW-0813">Transport</keyword>
<evidence type="ECO:0000256" key="2">
    <source>
        <dbReference type="ARBA" id="ARBA00022448"/>
    </source>
</evidence>
<comment type="subcellular location">
    <subcellularLocation>
        <location evidence="1">Cell membrane</location>
        <topology evidence="1">Multi-pass membrane protein</topology>
    </subcellularLocation>
</comment>
<dbReference type="Proteomes" id="UP001153714">
    <property type="component" value="Chromosome 5"/>
</dbReference>
<dbReference type="InterPro" id="IPR005828">
    <property type="entry name" value="MFS_sugar_transport-like"/>
</dbReference>
<protein>
    <recommendedName>
        <fullName evidence="10">Major facilitator superfamily (MFS) profile domain-containing protein</fullName>
    </recommendedName>
</protein>
<evidence type="ECO:0000313" key="11">
    <source>
        <dbReference type="EMBL" id="CAG9792838.1"/>
    </source>
</evidence>
<feature type="transmembrane region" description="Helical" evidence="9">
    <location>
        <begin position="7"/>
        <end position="28"/>
    </location>
</feature>
<evidence type="ECO:0000256" key="8">
    <source>
        <dbReference type="ARBA" id="ARBA00023180"/>
    </source>
</evidence>
<evidence type="ECO:0000256" key="1">
    <source>
        <dbReference type="ARBA" id="ARBA00004651"/>
    </source>
</evidence>
<feature type="transmembrane region" description="Helical" evidence="9">
    <location>
        <begin position="370"/>
        <end position="395"/>
    </location>
</feature>
<dbReference type="InterPro" id="IPR036259">
    <property type="entry name" value="MFS_trans_sf"/>
</dbReference>
<reference evidence="11" key="2">
    <citation type="submission" date="2022-10" db="EMBL/GenBank/DDBJ databases">
        <authorList>
            <consortium name="ENA_rothamsted_submissions"/>
            <consortium name="culmorum"/>
            <person name="King R."/>
        </authorList>
    </citation>
    <scope>NUCLEOTIDE SEQUENCE</scope>
</reference>
<evidence type="ECO:0000256" key="9">
    <source>
        <dbReference type="SAM" id="Phobius"/>
    </source>
</evidence>
<evidence type="ECO:0000256" key="6">
    <source>
        <dbReference type="ARBA" id="ARBA00022989"/>
    </source>
</evidence>
<keyword evidence="4" id="KW-0762">Sugar transport</keyword>
<dbReference type="OrthoDB" id="4142200at2759"/>
<feature type="transmembrane region" description="Helical" evidence="9">
    <location>
        <begin position="169"/>
        <end position="194"/>
    </location>
</feature>
<dbReference type="PROSITE" id="PS00217">
    <property type="entry name" value="SUGAR_TRANSPORT_2"/>
    <property type="match status" value="1"/>
</dbReference>
<accession>A0A9N9RB60</accession>
<dbReference type="EMBL" id="OU893336">
    <property type="protein sequence ID" value="CAG9792838.1"/>
    <property type="molecule type" value="Genomic_DNA"/>
</dbReference>
<evidence type="ECO:0000256" key="5">
    <source>
        <dbReference type="ARBA" id="ARBA00022692"/>
    </source>
</evidence>
<evidence type="ECO:0000256" key="3">
    <source>
        <dbReference type="ARBA" id="ARBA00022475"/>
    </source>
</evidence>
<dbReference type="InterPro" id="IPR020846">
    <property type="entry name" value="MFS_dom"/>
</dbReference>
<gene>
    <name evidence="11" type="ORF">DIATSA_LOCUS10325</name>
</gene>
<dbReference type="PANTHER" id="PTHR48021:SF1">
    <property type="entry name" value="GH07001P-RELATED"/>
    <property type="match status" value="1"/>
</dbReference>
<feature type="domain" description="Major facilitator superfamily (MFS) profile" evidence="10">
    <location>
        <begin position="11"/>
        <end position="462"/>
    </location>
</feature>
<feature type="transmembrane region" description="Helical" evidence="9">
    <location>
        <begin position="436"/>
        <end position="458"/>
    </location>
</feature>
<name>A0A9N9RB60_9NEOP</name>
<dbReference type="PROSITE" id="PS00216">
    <property type="entry name" value="SUGAR_TRANSPORT_1"/>
    <property type="match status" value="1"/>
</dbReference>
<dbReference type="InterPro" id="IPR005829">
    <property type="entry name" value="Sugar_transporter_CS"/>
</dbReference>
<dbReference type="PROSITE" id="PS50850">
    <property type="entry name" value="MFS"/>
    <property type="match status" value="1"/>
</dbReference>
<keyword evidence="12" id="KW-1185">Reference proteome</keyword>
<dbReference type="PANTHER" id="PTHR48021">
    <property type="match status" value="1"/>
</dbReference>
<keyword evidence="7 9" id="KW-0472">Membrane</keyword>
<dbReference type="SUPFAM" id="SSF103473">
    <property type="entry name" value="MFS general substrate transporter"/>
    <property type="match status" value="1"/>
</dbReference>
<dbReference type="GO" id="GO:0022857">
    <property type="term" value="F:transmembrane transporter activity"/>
    <property type="evidence" value="ECO:0007669"/>
    <property type="project" value="InterPro"/>
</dbReference>
<feature type="transmembrane region" description="Helical" evidence="9">
    <location>
        <begin position="279"/>
        <end position="296"/>
    </location>
</feature>
<dbReference type="AlphaFoldDB" id="A0A9N9RB60"/>
<proteinExistence type="predicted"/>
<keyword evidence="6 9" id="KW-1133">Transmembrane helix</keyword>
<keyword evidence="8" id="KW-0325">Glycoprotein</keyword>
<feature type="transmembrane region" description="Helical" evidence="9">
    <location>
        <begin position="55"/>
        <end position="75"/>
    </location>
</feature>
<evidence type="ECO:0000313" key="12">
    <source>
        <dbReference type="Proteomes" id="UP001153714"/>
    </source>
</evidence>
<dbReference type="PRINTS" id="PR00171">
    <property type="entry name" value="SUGRTRNSPORT"/>
</dbReference>
<evidence type="ECO:0000256" key="4">
    <source>
        <dbReference type="ARBA" id="ARBA00022597"/>
    </source>
</evidence>
<reference evidence="11" key="1">
    <citation type="submission" date="2021-12" db="EMBL/GenBank/DDBJ databases">
        <authorList>
            <person name="King R."/>
        </authorList>
    </citation>
    <scope>NUCLEOTIDE SEQUENCE</scope>
</reference>
<feature type="transmembrane region" description="Helical" evidence="9">
    <location>
        <begin position="407"/>
        <end position="430"/>
    </location>
</feature>
<dbReference type="Gene3D" id="1.20.1250.20">
    <property type="entry name" value="MFS general substrate transporter like domains"/>
    <property type="match status" value="1"/>
</dbReference>
<feature type="transmembrane region" description="Helical" evidence="9">
    <location>
        <begin position="82"/>
        <end position="101"/>
    </location>
</feature>
<keyword evidence="5 9" id="KW-0812">Transmembrane</keyword>
<feature type="transmembrane region" description="Helical" evidence="9">
    <location>
        <begin position="141"/>
        <end position="163"/>
    </location>
</feature>
<feature type="transmembrane region" description="Helical" evidence="9">
    <location>
        <begin position="316"/>
        <end position="336"/>
    </location>
</feature>
<sequence>MGKGKLYQTLTAVASAFGSLIMGMLYVWPSYTVSLFKSENTTILSEPMSSTEVSLLGSLPSLGAMLGTALAGPLIETFGRKLGGLAITLPYVLAWAIIAVSKSSTPILAARFISGISGGGNLVYAPIFISEVAEDSIRGSLASATIAFYGIGALTSYLLGWFFTYNNIIWLNLVVSVIGCGLLLIVAESPVYLLKKNREEDARISLAIYRGAPAKSMLIEEELSRLKHQICPVYEMVSITEKSEETEKEKLDAENLNFGPPQRKSGFKTLMTSPTSRRAFLVVSTVITMQVLMGIVPVQVYAKHVFTHADPGKADLYSVIFAVVLVAGSFVTGAIADKAGRRILIITSSAMVCICMSSLGFLLQTRLAPSWVTVAMIFVYCFCFMFGAGSIPYVLLAEVFSSEVQAVASSIIIEWVWFLNFVVLAAFTWLNEIIGIHGIFYIFAFNACINAFLSFFFLPETKGLSNMQIQEIFSRNRRK</sequence>
<dbReference type="GO" id="GO:0005886">
    <property type="term" value="C:plasma membrane"/>
    <property type="evidence" value="ECO:0007669"/>
    <property type="project" value="UniProtKB-SubCell"/>
</dbReference>
<feature type="transmembrane region" description="Helical" evidence="9">
    <location>
        <begin position="343"/>
        <end position="364"/>
    </location>
</feature>